<accession>A0ABN8XVF0</accession>
<sequence>MCAHASVAWYVERTWHGPLGQARTWYEAGPCSSASLPAARPGCYKALVATLFLASAGACTGLFLSLLLPAPTQDWLIPLPCPRLTELWKGSGTKVGSPSSPGPPRLTGCKLGRWLGKNRLQTEGLLPRFCGPSPYLVPEKVMDERVGLAC</sequence>
<dbReference type="Proteomes" id="UP001176941">
    <property type="component" value="Chromosome 10"/>
</dbReference>
<keyword evidence="3" id="KW-1185">Reference proteome</keyword>
<evidence type="ECO:0000256" key="1">
    <source>
        <dbReference type="SAM" id="Phobius"/>
    </source>
</evidence>
<evidence type="ECO:0000313" key="2">
    <source>
        <dbReference type="EMBL" id="CAI9153013.1"/>
    </source>
</evidence>
<protein>
    <submittedName>
        <fullName evidence="2">Uncharacterized protein</fullName>
    </submittedName>
</protein>
<keyword evidence="1" id="KW-0812">Transmembrane</keyword>
<feature type="transmembrane region" description="Helical" evidence="1">
    <location>
        <begin position="46"/>
        <end position="68"/>
    </location>
</feature>
<proteinExistence type="predicted"/>
<dbReference type="EMBL" id="OX459946">
    <property type="protein sequence ID" value="CAI9153013.1"/>
    <property type="molecule type" value="Genomic_DNA"/>
</dbReference>
<reference evidence="2" key="1">
    <citation type="submission" date="2023-04" db="EMBL/GenBank/DDBJ databases">
        <authorList>
            <consortium name="ELIXIR-Norway"/>
        </authorList>
    </citation>
    <scope>NUCLEOTIDE SEQUENCE [LARGE SCALE GENOMIC DNA]</scope>
</reference>
<gene>
    <name evidence="2" type="ORF">MRATA1EN1_LOCUS1975</name>
</gene>
<name>A0ABN8XVF0_RANTA</name>
<organism evidence="2 3">
    <name type="scientific">Rangifer tarandus platyrhynchus</name>
    <name type="common">Svalbard reindeer</name>
    <dbReference type="NCBI Taxonomy" id="3082113"/>
    <lineage>
        <taxon>Eukaryota</taxon>
        <taxon>Metazoa</taxon>
        <taxon>Chordata</taxon>
        <taxon>Craniata</taxon>
        <taxon>Vertebrata</taxon>
        <taxon>Euteleostomi</taxon>
        <taxon>Mammalia</taxon>
        <taxon>Eutheria</taxon>
        <taxon>Laurasiatheria</taxon>
        <taxon>Artiodactyla</taxon>
        <taxon>Ruminantia</taxon>
        <taxon>Pecora</taxon>
        <taxon>Cervidae</taxon>
        <taxon>Odocoileinae</taxon>
        <taxon>Rangifer</taxon>
    </lineage>
</organism>
<keyword evidence="1" id="KW-1133">Transmembrane helix</keyword>
<keyword evidence="1" id="KW-0472">Membrane</keyword>
<evidence type="ECO:0000313" key="3">
    <source>
        <dbReference type="Proteomes" id="UP001176941"/>
    </source>
</evidence>